<dbReference type="SUPFAM" id="SSF49503">
    <property type="entry name" value="Cupredoxins"/>
    <property type="match status" value="1"/>
</dbReference>
<dbReference type="EMBL" id="KY454207">
    <property type="protein sequence ID" value="ARE29953.1"/>
    <property type="molecule type" value="Genomic_DNA"/>
</dbReference>
<proteinExistence type="predicted"/>
<name>A0A1V0PKU8_9FIRM</name>
<reference evidence="3" key="1">
    <citation type="submission" date="2017-01" db="EMBL/GenBank/DDBJ databases">
        <title>Organic matter influenced pyrite bioleaching process by altering metabolic model of acidophiles.</title>
        <authorList>
            <person name="Han Y."/>
            <person name="Zhao W."/>
            <person name="Huang Z."/>
        </authorList>
    </citation>
    <scope>NUCLEOTIDE SEQUENCE</scope>
    <source>
        <strain evidence="3">StTIB-5biol</strain>
    </source>
</reference>
<feature type="domain" description="Sulfocyanin-like C-terminal" evidence="2">
    <location>
        <begin position="42"/>
        <end position="158"/>
    </location>
</feature>
<dbReference type="PROSITE" id="PS51257">
    <property type="entry name" value="PROKAR_LIPOPROTEIN"/>
    <property type="match status" value="1"/>
</dbReference>
<feature type="signal peptide" evidence="1">
    <location>
        <begin position="1"/>
        <end position="21"/>
    </location>
</feature>
<dbReference type="InterPro" id="IPR049544">
    <property type="entry name" value="SoxE-like_C"/>
</dbReference>
<dbReference type="Pfam" id="PF06525">
    <property type="entry name" value="SoxE"/>
    <property type="match status" value="1"/>
</dbReference>
<dbReference type="AlphaFoldDB" id="A0A1V0PKU8"/>
<accession>A0A1V0PKU8</accession>
<organism evidence="3">
    <name type="scientific">Sulfobacillus thermotolerans</name>
    <dbReference type="NCBI Taxonomy" id="338644"/>
    <lineage>
        <taxon>Bacteria</taxon>
        <taxon>Bacillati</taxon>
        <taxon>Bacillota</taxon>
        <taxon>Clostridia</taxon>
        <taxon>Eubacteriales</taxon>
        <taxon>Clostridiales Family XVII. Incertae Sedis</taxon>
        <taxon>Sulfobacillus</taxon>
    </lineage>
</organism>
<feature type="chain" id="PRO_5038379754" evidence="1">
    <location>
        <begin position="22"/>
        <end position="173"/>
    </location>
</feature>
<dbReference type="Gene3D" id="2.60.40.420">
    <property type="entry name" value="Cupredoxins - blue copper proteins"/>
    <property type="match status" value="1"/>
</dbReference>
<dbReference type="InterPro" id="IPR008972">
    <property type="entry name" value="Cupredoxin"/>
</dbReference>
<protein>
    <submittedName>
        <fullName evidence="3">Sulfocyanin</fullName>
    </submittedName>
</protein>
<dbReference type="RefSeq" id="WP_242968566.1">
    <property type="nucleotide sequence ID" value="NZ_CP133983.1"/>
</dbReference>
<evidence type="ECO:0000256" key="1">
    <source>
        <dbReference type="SAM" id="SignalP"/>
    </source>
</evidence>
<keyword evidence="1" id="KW-0732">Signal</keyword>
<sequence>MTHVKKLAAAATMGILAMALAGCGSQPTIDASQWMVNHPGTHTVDLKIEGIYSSAQQSNTFDGFTDGQLVVTIPVGYHVNMDFINKGPIPESIGIYKNHHLAFPGAGQSYRQVVTFPTAGLLPGQSQSYSFTASQVGTYTLADMLNGDPNNTPTSGVWDIVKVVPSGNPSMSS</sequence>
<evidence type="ECO:0000313" key="3">
    <source>
        <dbReference type="EMBL" id="ARE29953.1"/>
    </source>
</evidence>
<evidence type="ECO:0000259" key="2">
    <source>
        <dbReference type="Pfam" id="PF06525"/>
    </source>
</evidence>